<dbReference type="Pfam" id="PF12412">
    <property type="entry name" value="DUF3667"/>
    <property type="match status" value="1"/>
</dbReference>
<dbReference type="RefSeq" id="WP_311664386.1">
    <property type="nucleotide sequence ID" value="NZ_JAVRHT010000029.1"/>
</dbReference>
<feature type="transmembrane region" description="Helical" evidence="2">
    <location>
        <begin position="199"/>
        <end position="219"/>
    </location>
</feature>
<proteinExistence type="predicted"/>
<accession>A0ABU3BT48</accession>
<sequence length="332" mass="35708">MPDVLTEAAALGLATDPEPRAFGPRPAPALCPNCGEARAGRFCAGCGQRELGGRLTLRGLWREFSSRVFNLDRGLLHTVTSLARSPGSVPRDYVEGRRRTYTNPLSFFLLATALSLLMYGLYDDALLDVSASSSFAQGYSDGHTAAGAPEDITPPREPGHEMTPEEAEREARFDAAYEELFDDGGQTAVRVMYEGMVRFNTPLTFLLALFLVPPLRLLFGSERNVAEVSVFALYAVGAVIAPFFVLGLGAVGSILWTFVAAGIYVLLVAWAAISFYPTAPPLGSFFRGGVAMTVAYGAYFVAVLLFGALYFATHFVHTAGETWGSLLGSIFS</sequence>
<dbReference type="EMBL" id="JAVRHT010000029">
    <property type="protein sequence ID" value="MDT0632476.1"/>
    <property type="molecule type" value="Genomic_DNA"/>
</dbReference>
<feature type="compositionally biased region" description="Basic and acidic residues" evidence="1">
    <location>
        <begin position="153"/>
        <end position="163"/>
    </location>
</feature>
<feature type="transmembrane region" description="Helical" evidence="2">
    <location>
        <begin position="288"/>
        <end position="312"/>
    </location>
</feature>
<feature type="transmembrane region" description="Helical" evidence="2">
    <location>
        <begin position="254"/>
        <end position="276"/>
    </location>
</feature>
<protein>
    <submittedName>
        <fullName evidence="3">DUF3667 domain-containing protein</fullName>
    </submittedName>
</protein>
<dbReference type="Proteomes" id="UP001267426">
    <property type="component" value="Unassembled WGS sequence"/>
</dbReference>
<keyword evidence="2" id="KW-0812">Transmembrane</keyword>
<evidence type="ECO:0000313" key="3">
    <source>
        <dbReference type="EMBL" id="MDT0632476.1"/>
    </source>
</evidence>
<keyword evidence="4" id="KW-1185">Reference proteome</keyword>
<keyword evidence="2" id="KW-1133">Transmembrane helix</keyword>
<evidence type="ECO:0000313" key="4">
    <source>
        <dbReference type="Proteomes" id="UP001267426"/>
    </source>
</evidence>
<gene>
    <name evidence="3" type="ORF">RM540_12015</name>
</gene>
<reference evidence="3 4" key="1">
    <citation type="submission" date="2023-09" db="EMBL/GenBank/DDBJ databases">
        <authorList>
            <person name="Rey-Velasco X."/>
        </authorList>
    </citation>
    <scope>NUCLEOTIDE SEQUENCE [LARGE SCALE GENOMIC DNA]</scope>
    <source>
        <strain evidence="3 4">F394</strain>
    </source>
</reference>
<feature type="region of interest" description="Disordered" evidence="1">
    <location>
        <begin position="144"/>
        <end position="165"/>
    </location>
</feature>
<keyword evidence="2" id="KW-0472">Membrane</keyword>
<feature type="transmembrane region" description="Helical" evidence="2">
    <location>
        <begin position="105"/>
        <end position="122"/>
    </location>
</feature>
<feature type="transmembrane region" description="Helical" evidence="2">
    <location>
        <begin position="231"/>
        <end position="248"/>
    </location>
</feature>
<evidence type="ECO:0000256" key="1">
    <source>
        <dbReference type="SAM" id="MobiDB-lite"/>
    </source>
</evidence>
<comment type="caution">
    <text evidence="3">The sequence shown here is derived from an EMBL/GenBank/DDBJ whole genome shotgun (WGS) entry which is preliminary data.</text>
</comment>
<organism evidence="3 4">
    <name type="scientific">Rubrivirga litoralis</name>
    <dbReference type="NCBI Taxonomy" id="3075598"/>
    <lineage>
        <taxon>Bacteria</taxon>
        <taxon>Pseudomonadati</taxon>
        <taxon>Rhodothermota</taxon>
        <taxon>Rhodothermia</taxon>
        <taxon>Rhodothermales</taxon>
        <taxon>Rubricoccaceae</taxon>
        <taxon>Rubrivirga</taxon>
    </lineage>
</organism>
<dbReference type="InterPro" id="IPR022134">
    <property type="entry name" value="DUF3667"/>
</dbReference>
<evidence type="ECO:0000256" key="2">
    <source>
        <dbReference type="SAM" id="Phobius"/>
    </source>
</evidence>
<name>A0ABU3BT48_9BACT</name>